<feature type="domain" description="DUF2207" evidence="4">
    <location>
        <begin position="24"/>
        <end position="183"/>
    </location>
</feature>
<dbReference type="RefSeq" id="WP_123895942.1">
    <property type="nucleotide sequence ID" value="NZ_RPFJ01000001.1"/>
</dbReference>
<gene>
    <name evidence="6" type="ORF">EGM88_00615</name>
</gene>
<accession>A0A3N4PMU7</accession>
<dbReference type="InterPro" id="IPR018702">
    <property type="entry name" value="DUF2207"/>
</dbReference>
<evidence type="ECO:0000256" key="3">
    <source>
        <dbReference type="SAM" id="SignalP"/>
    </source>
</evidence>
<dbReference type="AlphaFoldDB" id="A0A3N4PMU7"/>
<dbReference type="Pfam" id="PF20990">
    <property type="entry name" value="DUF2207_C"/>
    <property type="match status" value="1"/>
</dbReference>
<dbReference type="EMBL" id="RPFJ01000001">
    <property type="protein sequence ID" value="RPE00884.1"/>
    <property type="molecule type" value="Genomic_DNA"/>
</dbReference>
<protein>
    <submittedName>
        <fullName evidence="6">DUF2207 domain-containing protein</fullName>
    </submittedName>
</protein>
<sequence length="589" mass="66288">MKKIFSILFIVFFTSLSIAQDFTVNNYSVDIYINKEGYFDVVENYDLNFEIHKHGIYRTIITDYNLLTSQGTEENRKIKISNIDVPNHKFEKPFDFEQKLSKSLNIKIGDKNKTVIGPQHYQIKYRVHNAFLFEENHINFYWNIKPDGWSADFHNIDFNIHLPENIILNDNSYFVYSGNTGLTSPSDQFELSYANHVISGKSKENFISYPGQSVTVLLNLPKNSVKEVKPLWPFWNNYGWLSIVIALIGGFYSVWKKYGKDKDVVTTISYYSPDNIDPAMAGFLINDRDDSSDIISLLPYWGANGYLRIEEIPKSGLFGSSDTKLIKLKPLPETATAYEKKIFNGLFDNAGYQLSSRGKTSNLINKIFGQEEAVLKPNEILVSSLEDSFYTTMNSARSILRKKAQPYYEAKSKKIRNYTYLVLILMAFPLGILGLIFWGPIATIAIVVTSVFLIFMNTFMIKKNAKGNKVLSELKGFKQFIKIAEENKLKMLLKEDPSYFETTMGYALAFGLFNSWAKKFDALNLSPPNWYSSSTGQSLSMNNFSKSFSGVMSNVKSTMVSAPSSSGSGSSSGGGFSGGGFGGGGGGSW</sequence>
<keyword evidence="3" id="KW-0732">Signal</keyword>
<keyword evidence="2" id="KW-0472">Membrane</keyword>
<keyword evidence="7" id="KW-1185">Reference proteome</keyword>
<feature type="domain" description="Predicted membrane protein YciQ-like C-terminal" evidence="5">
    <location>
        <begin position="271"/>
        <end position="520"/>
    </location>
</feature>
<keyword evidence="2" id="KW-0812">Transmembrane</keyword>
<keyword evidence="2" id="KW-1133">Transmembrane helix</keyword>
<feature type="compositionally biased region" description="Gly residues" evidence="1">
    <location>
        <begin position="570"/>
        <end position="589"/>
    </location>
</feature>
<evidence type="ECO:0000313" key="7">
    <source>
        <dbReference type="Proteomes" id="UP000270856"/>
    </source>
</evidence>
<feature type="transmembrane region" description="Helical" evidence="2">
    <location>
        <begin position="418"/>
        <end position="438"/>
    </location>
</feature>
<comment type="caution">
    <text evidence="6">The sequence shown here is derived from an EMBL/GenBank/DDBJ whole genome shotgun (WGS) entry which is preliminary data.</text>
</comment>
<dbReference type="InterPro" id="IPR048389">
    <property type="entry name" value="YciQ-like_C"/>
</dbReference>
<evidence type="ECO:0000256" key="1">
    <source>
        <dbReference type="SAM" id="MobiDB-lite"/>
    </source>
</evidence>
<feature type="transmembrane region" description="Helical" evidence="2">
    <location>
        <begin position="238"/>
        <end position="255"/>
    </location>
</feature>
<evidence type="ECO:0000256" key="2">
    <source>
        <dbReference type="SAM" id="Phobius"/>
    </source>
</evidence>
<evidence type="ECO:0000313" key="6">
    <source>
        <dbReference type="EMBL" id="RPE00884.1"/>
    </source>
</evidence>
<evidence type="ECO:0000259" key="4">
    <source>
        <dbReference type="Pfam" id="PF09972"/>
    </source>
</evidence>
<dbReference type="Pfam" id="PF09972">
    <property type="entry name" value="DUF2207"/>
    <property type="match status" value="1"/>
</dbReference>
<proteinExistence type="predicted"/>
<reference evidence="6 7" key="1">
    <citation type="submission" date="2018-11" db="EMBL/GenBank/DDBJ databases">
        <title>Aureibaculum marinum gen. nov., sp. nov., a member of the family Flavobacteriaceae isolated from the Bohai Sea.</title>
        <authorList>
            <person name="Ji X."/>
        </authorList>
    </citation>
    <scope>NUCLEOTIDE SEQUENCE [LARGE SCALE GENOMIC DNA]</scope>
    <source>
        <strain evidence="6 7">BH-SD17</strain>
    </source>
</reference>
<organism evidence="6 7">
    <name type="scientific">Aureibaculum marinum</name>
    <dbReference type="NCBI Taxonomy" id="2487930"/>
    <lineage>
        <taxon>Bacteria</taxon>
        <taxon>Pseudomonadati</taxon>
        <taxon>Bacteroidota</taxon>
        <taxon>Flavobacteriia</taxon>
        <taxon>Flavobacteriales</taxon>
        <taxon>Flavobacteriaceae</taxon>
        <taxon>Aureibaculum</taxon>
    </lineage>
</organism>
<feature type="region of interest" description="Disordered" evidence="1">
    <location>
        <begin position="563"/>
        <end position="589"/>
    </location>
</feature>
<feature type="chain" id="PRO_5018326336" evidence="3">
    <location>
        <begin position="20"/>
        <end position="589"/>
    </location>
</feature>
<evidence type="ECO:0000259" key="5">
    <source>
        <dbReference type="Pfam" id="PF20990"/>
    </source>
</evidence>
<feature type="transmembrane region" description="Helical" evidence="2">
    <location>
        <begin position="444"/>
        <end position="461"/>
    </location>
</feature>
<feature type="signal peptide" evidence="3">
    <location>
        <begin position="1"/>
        <end position="19"/>
    </location>
</feature>
<name>A0A3N4PMU7_9FLAO</name>
<dbReference type="Proteomes" id="UP000270856">
    <property type="component" value="Unassembled WGS sequence"/>
</dbReference>
<dbReference type="OrthoDB" id="9767603at2"/>